<sequence>DYHTYQCKQAKPYKIVIRRLHPTTKTSDIEEELTKLGHEVIRVTNIVIKKKTNGEQSKVALPLFYVDLTTKINNKEVYNLTDMLYCKIKIEPPRIKKDIPQCKRCQGFGHTQNYCQRQAKCVKCGGSHYS</sequence>
<dbReference type="EMBL" id="GL451060">
    <property type="protein sequence ID" value="EFN80158.1"/>
    <property type="molecule type" value="Genomic_DNA"/>
</dbReference>
<feature type="non-terminal residue" evidence="2">
    <location>
        <position position="1"/>
    </location>
</feature>
<evidence type="ECO:0000313" key="2">
    <source>
        <dbReference type="EMBL" id="EFN80158.1"/>
    </source>
</evidence>
<protein>
    <submittedName>
        <fullName evidence="2">Nucleic-acid-binding protein from transposon X-element</fullName>
    </submittedName>
</protein>
<feature type="domain" description="Pre-C2HC" evidence="1">
    <location>
        <begin position="26"/>
        <end position="100"/>
    </location>
</feature>
<organism evidence="3">
    <name type="scientific">Harpegnathos saltator</name>
    <name type="common">Jerdon's jumping ant</name>
    <dbReference type="NCBI Taxonomy" id="610380"/>
    <lineage>
        <taxon>Eukaryota</taxon>
        <taxon>Metazoa</taxon>
        <taxon>Ecdysozoa</taxon>
        <taxon>Arthropoda</taxon>
        <taxon>Hexapoda</taxon>
        <taxon>Insecta</taxon>
        <taxon>Pterygota</taxon>
        <taxon>Neoptera</taxon>
        <taxon>Endopterygota</taxon>
        <taxon>Hymenoptera</taxon>
        <taxon>Apocrita</taxon>
        <taxon>Aculeata</taxon>
        <taxon>Formicoidea</taxon>
        <taxon>Formicidae</taxon>
        <taxon>Ponerinae</taxon>
        <taxon>Ponerini</taxon>
        <taxon>Harpegnathos</taxon>
    </lineage>
</organism>
<dbReference type="Proteomes" id="UP000008237">
    <property type="component" value="Unassembled WGS sequence"/>
</dbReference>
<reference evidence="2 3" key="1">
    <citation type="journal article" date="2010" name="Science">
        <title>Genomic comparison of the ants Camponotus floridanus and Harpegnathos saltator.</title>
        <authorList>
            <person name="Bonasio R."/>
            <person name="Zhang G."/>
            <person name="Ye C."/>
            <person name="Mutti N.S."/>
            <person name="Fang X."/>
            <person name="Qin N."/>
            <person name="Donahue G."/>
            <person name="Yang P."/>
            <person name="Li Q."/>
            <person name="Li C."/>
            <person name="Zhang P."/>
            <person name="Huang Z."/>
            <person name="Berger S.L."/>
            <person name="Reinberg D."/>
            <person name="Wang J."/>
            <person name="Liebig J."/>
        </authorList>
    </citation>
    <scope>NUCLEOTIDE SEQUENCE [LARGE SCALE GENOMIC DNA]</scope>
    <source>
        <strain evidence="2 3">R22 G/1</strain>
    </source>
</reference>
<dbReference type="InParanoid" id="E2BVX2"/>
<evidence type="ECO:0000259" key="1">
    <source>
        <dbReference type="SMART" id="SM00596"/>
    </source>
</evidence>
<dbReference type="SMART" id="SM00596">
    <property type="entry name" value="PRE_C2HC"/>
    <property type="match status" value="1"/>
</dbReference>
<dbReference type="AlphaFoldDB" id="E2BVX2"/>
<dbReference type="Pfam" id="PF07530">
    <property type="entry name" value="PRE_C2HC"/>
    <property type="match status" value="1"/>
</dbReference>
<dbReference type="OMA" id="WNELSAT"/>
<proteinExistence type="predicted"/>
<dbReference type="InterPro" id="IPR006579">
    <property type="entry name" value="Pre_C2HC_dom"/>
</dbReference>
<feature type="non-terminal residue" evidence="2">
    <location>
        <position position="130"/>
    </location>
</feature>
<evidence type="ECO:0000313" key="3">
    <source>
        <dbReference type="Proteomes" id="UP000008237"/>
    </source>
</evidence>
<gene>
    <name evidence="2" type="ORF">EAI_00084</name>
</gene>
<accession>E2BVX2</accession>
<keyword evidence="3" id="KW-1185">Reference proteome</keyword>
<name>E2BVX2_HARSA</name>